<evidence type="ECO:0000256" key="4">
    <source>
        <dbReference type="RuleBase" id="RU362118"/>
    </source>
</evidence>
<dbReference type="InterPro" id="IPR015421">
    <property type="entry name" value="PyrdxlP-dep_Trfase_major"/>
</dbReference>
<dbReference type="Gene3D" id="3.90.1150.10">
    <property type="entry name" value="Aspartate Aminotransferase, domain 1"/>
    <property type="match status" value="1"/>
</dbReference>
<gene>
    <name evidence="5" type="ordered locus">GAU_2561</name>
</gene>
<dbReference type="STRING" id="379066.GAU_2561"/>
<evidence type="ECO:0000313" key="6">
    <source>
        <dbReference type="Proteomes" id="UP000002209"/>
    </source>
</evidence>
<dbReference type="GO" id="GO:0019343">
    <property type="term" value="P:cysteine biosynthetic process via cystathionine"/>
    <property type="evidence" value="ECO:0007669"/>
    <property type="project" value="TreeGrafter"/>
</dbReference>
<proteinExistence type="inferred from homology"/>
<evidence type="ECO:0000256" key="2">
    <source>
        <dbReference type="ARBA" id="ARBA00022898"/>
    </source>
</evidence>
<dbReference type="InterPro" id="IPR015424">
    <property type="entry name" value="PyrdxlP-dep_Trfase"/>
</dbReference>
<dbReference type="SUPFAM" id="SSF53383">
    <property type="entry name" value="PLP-dependent transferases"/>
    <property type="match status" value="1"/>
</dbReference>
<comment type="cofactor">
    <cofactor evidence="1 4">
        <name>pyridoxal 5'-phosphate</name>
        <dbReference type="ChEBI" id="CHEBI:597326"/>
    </cofactor>
</comment>
<dbReference type="GO" id="GO:0019346">
    <property type="term" value="P:transsulfuration"/>
    <property type="evidence" value="ECO:0007669"/>
    <property type="project" value="InterPro"/>
</dbReference>
<evidence type="ECO:0000256" key="3">
    <source>
        <dbReference type="PIRSR" id="PIRSR001434-2"/>
    </source>
</evidence>
<comment type="similarity">
    <text evidence="4">Belongs to the trans-sulfuration enzymes family.</text>
</comment>
<dbReference type="GO" id="GO:0005737">
    <property type="term" value="C:cytoplasm"/>
    <property type="evidence" value="ECO:0007669"/>
    <property type="project" value="TreeGrafter"/>
</dbReference>
<reference evidence="6" key="1">
    <citation type="submission" date="2006-03" db="EMBL/GenBank/DDBJ databases">
        <title>Complete genome sequence of Gemmatimonas aurantiaca T-27 that represents a novel phylum Gemmatimonadetes.</title>
        <authorList>
            <person name="Takasaki K."/>
            <person name="Ichikawa N."/>
            <person name="Miura H."/>
            <person name="Matsushita S."/>
            <person name="Watanabe Y."/>
            <person name="Oguchi A."/>
            <person name="Ankai A."/>
            <person name="Yashiro I."/>
            <person name="Takahashi M."/>
            <person name="Terui Y."/>
            <person name="Fukui S."/>
            <person name="Yokoyama H."/>
            <person name="Tanikawa S."/>
            <person name="Hanada S."/>
            <person name="Kamagata Y."/>
            <person name="Fujita N."/>
        </authorList>
    </citation>
    <scope>NUCLEOTIDE SEQUENCE [LARGE SCALE GENOMIC DNA]</scope>
    <source>
        <strain evidence="6">T-27 / DSM 14586 / JCM 11422 / NBRC 100505</strain>
    </source>
</reference>
<accession>C1AA05</accession>
<dbReference type="AlphaFoldDB" id="C1AA05"/>
<dbReference type="PANTHER" id="PTHR11808:SF85">
    <property type="entry name" value="CYSTATHIONINE GAMMA-LYASE-RELATED"/>
    <property type="match status" value="1"/>
</dbReference>
<dbReference type="GO" id="GO:0030170">
    <property type="term" value="F:pyridoxal phosphate binding"/>
    <property type="evidence" value="ECO:0007669"/>
    <property type="project" value="InterPro"/>
</dbReference>
<dbReference type="KEGG" id="gau:GAU_2561"/>
<dbReference type="PANTHER" id="PTHR11808">
    <property type="entry name" value="TRANS-SULFURATION ENZYME FAMILY MEMBER"/>
    <property type="match status" value="1"/>
</dbReference>
<dbReference type="PIRSF" id="PIRSF001434">
    <property type="entry name" value="CGS"/>
    <property type="match status" value="1"/>
</dbReference>
<dbReference type="InterPro" id="IPR000277">
    <property type="entry name" value="Cys/Met-Metab_PyrdxlP-dep_enz"/>
</dbReference>
<dbReference type="HOGENOM" id="CLU_018986_2_0_0"/>
<dbReference type="RefSeq" id="WP_015894372.1">
    <property type="nucleotide sequence ID" value="NC_012489.1"/>
</dbReference>
<keyword evidence="6" id="KW-1185">Reference proteome</keyword>
<keyword evidence="2 3" id="KW-0663">Pyridoxal phosphate</keyword>
<dbReference type="eggNOG" id="COG0626">
    <property type="taxonomic scope" value="Bacteria"/>
</dbReference>
<dbReference type="Gene3D" id="3.40.640.10">
    <property type="entry name" value="Type I PLP-dependent aspartate aminotransferase-like (Major domain)"/>
    <property type="match status" value="1"/>
</dbReference>
<sequence length="409" mass="42633">MIRSLLPDFDTLAVHAGRADFHALGVHAPPIDLSSTYPVPDPEQGTASYDAMAAGGTPQGSAIYARLHNPTVARAEQAVAELEGAEACVAFASGMAATTAILLAAAMHGRHVVAVRPLYGGTDHLLDSGLLPIDVTFAEPHEVAQAIRPDTGLVFIETPANPTLDLLDISAIVRDAGTVPVVVDSTFATPVLQQPLRHGATMVLHSATKFLGGHGDVVAGVVATSEVWARRLRQVRILTGGILHPLAAFLLLRGLPTLPMRVEHAQRTAGVLMERLAAHPMITGVHYPGHAGSDPTGLIGRQMAGPGTLIAFEVRGGVDAANALMRALTLITPAVSLGSTDTLIQHPAGLTHRLLDPAVREAEGITDGLLRLSVGLESAEALWRDLAAGLDAAEDVAEHTEGTLAMSSR</sequence>
<dbReference type="InterPro" id="IPR015422">
    <property type="entry name" value="PyrdxlP-dep_Trfase_small"/>
</dbReference>
<dbReference type="Pfam" id="PF01053">
    <property type="entry name" value="Cys_Met_Meta_PP"/>
    <property type="match status" value="1"/>
</dbReference>
<protein>
    <submittedName>
        <fullName evidence="5">Putative amino acid lyase</fullName>
    </submittedName>
</protein>
<dbReference type="FunFam" id="3.40.640.10:FF:000046">
    <property type="entry name" value="Cystathionine gamma-lyase"/>
    <property type="match status" value="1"/>
</dbReference>
<dbReference type="Proteomes" id="UP000002209">
    <property type="component" value="Chromosome"/>
</dbReference>
<feature type="modified residue" description="N6-(pyridoxal phosphate)lysine" evidence="3">
    <location>
        <position position="209"/>
    </location>
</feature>
<organism evidence="5 6">
    <name type="scientific">Gemmatimonas aurantiaca (strain DSM 14586 / JCM 11422 / NBRC 100505 / T-27)</name>
    <dbReference type="NCBI Taxonomy" id="379066"/>
    <lineage>
        <taxon>Bacteria</taxon>
        <taxon>Pseudomonadati</taxon>
        <taxon>Gemmatimonadota</taxon>
        <taxon>Gemmatimonadia</taxon>
        <taxon>Gemmatimonadales</taxon>
        <taxon>Gemmatimonadaceae</taxon>
        <taxon>Gemmatimonas</taxon>
    </lineage>
</organism>
<keyword evidence="5" id="KW-0456">Lyase</keyword>
<name>C1AA05_GEMAT</name>
<dbReference type="EMBL" id="AP009153">
    <property type="protein sequence ID" value="BAH39603.1"/>
    <property type="molecule type" value="Genomic_DNA"/>
</dbReference>
<evidence type="ECO:0000313" key="5">
    <source>
        <dbReference type="EMBL" id="BAH39603.1"/>
    </source>
</evidence>
<evidence type="ECO:0000256" key="1">
    <source>
        <dbReference type="ARBA" id="ARBA00001933"/>
    </source>
</evidence>
<dbReference type="GO" id="GO:0004123">
    <property type="term" value="F:cystathionine gamma-lyase activity"/>
    <property type="evidence" value="ECO:0007669"/>
    <property type="project" value="TreeGrafter"/>
</dbReference>